<dbReference type="AlphaFoldDB" id="A0AAV2J9L4"/>
<dbReference type="EMBL" id="OZ035833">
    <property type="protein sequence ID" value="CAL1574055.1"/>
    <property type="molecule type" value="Genomic_DNA"/>
</dbReference>
<evidence type="ECO:0000313" key="1">
    <source>
        <dbReference type="EMBL" id="CAL1574055.1"/>
    </source>
</evidence>
<protein>
    <submittedName>
        <fullName evidence="1">Uncharacterized protein</fullName>
    </submittedName>
</protein>
<evidence type="ECO:0000313" key="2">
    <source>
        <dbReference type="Proteomes" id="UP001497482"/>
    </source>
</evidence>
<organism evidence="1 2">
    <name type="scientific">Knipowitschia caucasica</name>
    <name type="common">Caucasian dwarf goby</name>
    <name type="synonym">Pomatoschistus caucasicus</name>
    <dbReference type="NCBI Taxonomy" id="637954"/>
    <lineage>
        <taxon>Eukaryota</taxon>
        <taxon>Metazoa</taxon>
        <taxon>Chordata</taxon>
        <taxon>Craniata</taxon>
        <taxon>Vertebrata</taxon>
        <taxon>Euteleostomi</taxon>
        <taxon>Actinopterygii</taxon>
        <taxon>Neopterygii</taxon>
        <taxon>Teleostei</taxon>
        <taxon>Neoteleostei</taxon>
        <taxon>Acanthomorphata</taxon>
        <taxon>Gobiaria</taxon>
        <taxon>Gobiiformes</taxon>
        <taxon>Gobioidei</taxon>
        <taxon>Gobiidae</taxon>
        <taxon>Gobiinae</taxon>
        <taxon>Knipowitschia</taxon>
    </lineage>
</organism>
<proteinExistence type="predicted"/>
<name>A0AAV2J9L4_KNICA</name>
<dbReference type="Proteomes" id="UP001497482">
    <property type="component" value="Chromosome 11"/>
</dbReference>
<reference evidence="1 2" key="1">
    <citation type="submission" date="2024-04" db="EMBL/GenBank/DDBJ databases">
        <authorList>
            <person name="Waldvogel A.-M."/>
            <person name="Schoenle A."/>
        </authorList>
    </citation>
    <scope>NUCLEOTIDE SEQUENCE [LARGE SCALE GENOMIC DNA]</scope>
</reference>
<gene>
    <name evidence="1" type="ORF">KC01_LOCUS5830</name>
</gene>
<accession>A0AAV2J9L4</accession>
<keyword evidence="2" id="KW-1185">Reference proteome</keyword>
<sequence length="68" mass="7727">MIMQYTLYVLYVFSNQSTLDLRPGAMTRSPFRNHQLQARLSSEPCGDVPLCSDLTTKNTTKNIMVLES</sequence>